<keyword evidence="1" id="KW-0472">Membrane</keyword>
<name>A0AAU8MKD5_9CAUD</name>
<keyword evidence="1" id="KW-0812">Transmembrane</keyword>
<keyword evidence="1" id="KW-1133">Transmembrane helix</keyword>
<evidence type="ECO:0000256" key="1">
    <source>
        <dbReference type="SAM" id="Phobius"/>
    </source>
</evidence>
<proteinExistence type="predicted"/>
<sequence length="42" mass="5189">MSTYSTISVSNLFNRNFYIIIIYIIIRNNYKQIMYVKFYNII</sequence>
<reference evidence="2" key="1">
    <citation type="submission" date="2024-06" db="EMBL/GenBank/DDBJ databases">
        <title>Intestivirid acquisition increases across infancy in a wild primate population.</title>
        <authorList>
            <person name="Schneider-Creas I.A."/>
            <person name="Moya I.L."/>
            <person name="Chiou K.L."/>
            <person name="Baniel A."/>
            <person name="Azanaw Haile A."/>
            <person name="Kebede F."/>
            <person name="Abebe B."/>
            <person name="Snyder-Mackler N."/>
            <person name="Varsani A."/>
        </authorList>
    </citation>
    <scope>NUCLEOTIDE SEQUENCE</scope>
    <source>
        <strain evidence="2">Int_RNL_2018_1252_VOL</strain>
    </source>
</reference>
<dbReference type="EMBL" id="PP965495">
    <property type="protein sequence ID" value="XCO00092.1"/>
    <property type="molecule type" value="Genomic_DNA"/>
</dbReference>
<evidence type="ECO:0000313" key="2">
    <source>
        <dbReference type="EMBL" id="XCO00092.1"/>
    </source>
</evidence>
<organism evidence="2">
    <name type="scientific">Geladintestivirus 5</name>
    <dbReference type="NCBI Taxonomy" id="3233137"/>
    <lineage>
        <taxon>Viruses</taxon>
        <taxon>Duplodnaviria</taxon>
        <taxon>Heunggongvirae</taxon>
        <taxon>Uroviricota</taxon>
        <taxon>Caudoviricetes</taxon>
        <taxon>Crassvirales</taxon>
    </lineage>
</organism>
<feature type="transmembrane region" description="Helical" evidence="1">
    <location>
        <begin position="12"/>
        <end position="30"/>
    </location>
</feature>
<protein>
    <submittedName>
        <fullName evidence="2">Uncharacterized protein</fullName>
    </submittedName>
</protein>
<accession>A0AAU8MKD5</accession>